<feature type="signal peptide" evidence="6">
    <location>
        <begin position="1"/>
        <end position="21"/>
    </location>
</feature>
<evidence type="ECO:0000256" key="3">
    <source>
        <dbReference type="ARBA" id="ARBA00022989"/>
    </source>
</evidence>
<dbReference type="GO" id="GO:0005524">
    <property type="term" value="F:ATP binding"/>
    <property type="evidence" value="ECO:0007669"/>
    <property type="project" value="InterPro"/>
</dbReference>
<keyword evidence="6" id="KW-0732">Signal</keyword>
<dbReference type="InterPro" id="IPR011527">
    <property type="entry name" value="ABC1_TM_dom"/>
</dbReference>
<dbReference type="PANTHER" id="PTHR24222:SF76">
    <property type="entry name" value="MYCOBACTIN IMPORT ATP-BINDING_PERMEASE PROTEIN IRTB"/>
    <property type="match status" value="1"/>
</dbReference>
<organism evidence="8 9">
    <name type="scientific">Acrobeloides nanus</name>
    <dbReference type="NCBI Taxonomy" id="290746"/>
    <lineage>
        <taxon>Eukaryota</taxon>
        <taxon>Metazoa</taxon>
        <taxon>Ecdysozoa</taxon>
        <taxon>Nematoda</taxon>
        <taxon>Chromadorea</taxon>
        <taxon>Rhabditida</taxon>
        <taxon>Tylenchina</taxon>
        <taxon>Cephalobomorpha</taxon>
        <taxon>Cephaloboidea</taxon>
        <taxon>Cephalobidae</taxon>
        <taxon>Acrobeloides</taxon>
    </lineage>
</organism>
<evidence type="ECO:0000313" key="9">
    <source>
        <dbReference type="WBParaSite" id="ACRNAN_scaffold1948.g28924.t1"/>
    </source>
</evidence>
<sequence length="165" mass="18122">MHDWKLTLLMMPLTPIHIICAGVMSKILSKAAWKESENSAKASAIIEEVISSIKTVFAFNGQDCETKRYVKALKKNKKECLTKSIYTGIGMAVSQLTVYCSYALAFWIGTISIANGEIEPSVVFTVLFSIIWGSMSLALWSLGVIKCRSETPSDNLRAPEALGPQ</sequence>
<dbReference type="Pfam" id="PF00664">
    <property type="entry name" value="ABC_membrane"/>
    <property type="match status" value="1"/>
</dbReference>
<keyword evidence="3 5" id="KW-1133">Transmembrane helix</keyword>
<feature type="transmembrane region" description="Helical" evidence="5">
    <location>
        <begin position="85"/>
        <end position="109"/>
    </location>
</feature>
<feature type="transmembrane region" description="Helical" evidence="5">
    <location>
        <begin position="121"/>
        <end position="145"/>
    </location>
</feature>
<dbReference type="Gene3D" id="1.20.1560.10">
    <property type="entry name" value="ABC transporter type 1, transmembrane domain"/>
    <property type="match status" value="1"/>
</dbReference>
<evidence type="ECO:0000256" key="5">
    <source>
        <dbReference type="SAM" id="Phobius"/>
    </source>
</evidence>
<name>A0A914D6V6_9BILA</name>
<dbReference type="Proteomes" id="UP000887540">
    <property type="component" value="Unplaced"/>
</dbReference>
<evidence type="ECO:0000256" key="6">
    <source>
        <dbReference type="SAM" id="SignalP"/>
    </source>
</evidence>
<accession>A0A914D6V6</accession>
<evidence type="ECO:0000256" key="4">
    <source>
        <dbReference type="ARBA" id="ARBA00023136"/>
    </source>
</evidence>
<proteinExistence type="predicted"/>
<dbReference type="WBParaSite" id="ACRNAN_scaffold1948.g28924.t1">
    <property type="protein sequence ID" value="ACRNAN_scaffold1948.g28924.t1"/>
    <property type="gene ID" value="ACRNAN_scaffold1948.g28924"/>
</dbReference>
<dbReference type="SUPFAM" id="SSF90123">
    <property type="entry name" value="ABC transporter transmembrane region"/>
    <property type="match status" value="1"/>
</dbReference>
<keyword evidence="2 5" id="KW-0812">Transmembrane</keyword>
<comment type="subcellular location">
    <subcellularLocation>
        <location evidence="1">Membrane</location>
        <topology evidence="1">Multi-pass membrane protein</topology>
    </subcellularLocation>
</comment>
<reference evidence="9" key="1">
    <citation type="submission" date="2022-11" db="UniProtKB">
        <authorList>
            <consortium name="WormBaseParasite"/>
        </authorList>
    </citation>
    <scope>IDENTIFICATION</scope>
</reference>
<dbReference type="GO" id="GO:0005886">
    <property type="term" value="C:plasma membrane"/>
    <property type="evidence" value="ECO:0007669"/>
    <property type="project" value="TreeGrafter"/>
</dbReference>
<dbReference type="PROSITE" id="PS50929">
    <property type="entry name" value="ABC_TM1F"/>
    <property type="match status" value="1"/>
</dbReference>
<feature type="domain" description="ABC transmembrane type-1" evidence="7">
    <location>
        <begin position="1"/>
        <end position="137"/>
    </location>
</feature>
<evidence type="ECO:0000256" key="1">
    <source>
        <dbReference type="ARBA" id="ARBA00004141"/>
    </source>
</evidence>
<dbReference type="PANTHER" id="PTHR24222">
    <property type="entry name" value="ABC TRANSPORTER B FAMILY"/>
    <property type="match status" value="1"/>
</dbReference>
<keyword evidence="4 5" id="KW-0472">Membrane</keyword>
<dbReference type="InterPro" id="IPR039421">
    <property type="entry name" value="Type_1_exporter"/>
</dbReference>
<dbReference type="GO" id="GO:0140359">
    <property type="term" value="F:ABC-type transporter activity"/>
    <property type="evidence" value="ECO:0007669"/>
    <property type="project" value="InterPro"/>
</dbReference>
<dbReference type="InterPro" id="IPR036640">
    <property type="entry name" value="ABC1_TM_sf"/>
</dbReference>
<evidence type="ECO:0000259" key="7">
    <source>
        <dbReference type="PROSITE" id="PS50929"/>
    </source>
</evidence>
<keyword evidence="8" id="KW-1185">Reference proteome</keyword>
<protein>
    <submittedName>
        <fullName evidence="9">ABC transmembrane type-1 domain-containing protein</fullName>
    </submittedName>
</protein>
<evidence type="ECO:0000313" key="8">
    <source>
        <dbReference type="Proteomes" id="UP000887540"/>
    </source>
</evidence>
<dbReference type="AlphaFoldDB" id="A0A914D6V6"/>
<evidence type="ECO:0000256" key="2">
    <source>
        <dbReference type="ARBA" id="ARBA00022692"/>
    </source>
</evidence>
<feature type="chain" id="PRO_5037609564" evidence="6">
    <location>
        <begin position="22"/>
        <end position="165"/>
    </location>
</feature>